<evidence type="ECO:0000313" key="3">
    <source>
        <dbReference type="Proteomes" id="UP001043456"/>
    </source>
</evidence>
<dbReference type="Proteomes" id="UP001043456">
    <property type="component" value="Unassembled WGS sequence"/>
</dbReference>
<evidence type="ECO:0000256" key="1">
    <source>
        <dbReference type="SAM" id="MobiDB-lite"/>
    </source>
</evidence>
<sequence length="301" mass="33223">MTAESTNDDPQFAFNFADTPDDTKKDERPKAKKVECTKKEVQAILNLQGKEEWLEWLRSDMRGKGISEIQSRTVNGEAHRMQKYSTGWLVEIHAPLHIEKLHGGMAVMGTKQQGEGVTLGKGKAKSSDGPSKTKKARDDGDTMRSRAQPGDDRQSANSTTMIHGNTGSQDKDVESEDEVQLSEDEEEDDIPSLAVSPWKAGKKPDVFDPTETYWKFRRIVGALKYVELAPEVATADAITLTDHETDPTTQENTEFDPPSTSPGGENGARPASTFDSSKYVNVLAYESELTVQIDARIMDLG</sequence>
<name>A0A9P3B2J3_9EURO</name>
<protein>
    <submittedName>
        <fullName evidence="2">Uncharacterized protein</fullName>
    </submittedName>
</protein>
<feature type="region of interest" description="Disordered" evidence="1">
    <location>
        <begin position="115"/>
        <end position="202"/>
    </location>
</feature>
<feature type="compositionally biased region" description="Polar residues" evidence="1">
    <location>
        <begin position="155"/>
        <end position="168"/>
    </location>
</feature>
<accession>A0A9P3B2J3</accession>
<dbReference type="GeneID" id="67000738"/>
<feature type="compositionally biased region" description="Basic and acidic residues" evidence="1">
    <location>
        <begin position="136"/>
        <end position="154"/>
    </location>
</feature>
<keyword evidence="3" id="KW-1185">Reference proteome</keyword>
<organism evidence="2 3">
    <name type="scientific">Aspergillus pseudoviridinutans</name>
    <dbReference type="NCBI Taxonomy" id="1517512"/>
    <lineage>
        <taxon>Eukaryota</taxon>
        <taxon>Fungi</taxon>
        <taxon>Dikarya</taxon>
        <taxon>Ascomycota</taxon>
        <taxon>Pezizomycotina</taxon>
        <taxon>Eurotiomycetes</taxon>
        <taxon>Eurotiomycetidae</taxon>
        <taxon>Eurotiales</taxon>
        <taxon>Aspergillaceae</taxon>
        <taxon>Aspergillus</taxon>
        <taxon>Aspergillus subgen. Fumigati</taxon>
    </lineage>
</organism>
<evidence type="ECO:0000313" key="2">
    <source>
        <dbReference type="EMBL" id="GIJ83307.1"/>
    </source>
</evidence>
<gene>
    <name evidence="2" type="ORF">Asppvi_002126</name>
</gene>
<dbReference type="OrthoDB" id="4510524at2759"/>
<feature type="region of interest" description="Disordered" evidence="1">
    <location>
        <begin position="241"/>
        <end position="273"/>
    </location>
</feature>
<dbReference type="RefSeq" id="XP_043154054.1">
    <property type="nucleotide sequence ID" value="XM_043298119.1"/>
</dbReference>
<dbReference type="EMBL" id="BHVY01000002">
    <property type="protein sequence ID" value="GIJ83307.1"/>
    <property type="molecule type" value="Genomic_DNA"/>
</dbReference>
<reference evidence="2 3" key="1">
    <citation type="submission" date="2018-10" db="EMBL/GenBank/DDBJ databases">
        <title>Pan-genome distribution and transcriptional activeness of fungal secondary metabolism genes in Aspergillus section Fumigati.</title>
        <authorList>
            <person name="Takahashi H."/>
            <person name="Umemura M."/>
            <person name="Ninomiya A."/>
            <person name="Kusuya Y."/>
            <person name="Urayama S."/>
            <person name="Shimizu M."/>
            <person name="Watanabe A."/>
            <person name="Kamei K."/>
            <person name="Yaguchi T."/>
            <person name="Hagiwara D."/>
        </authorList>
    </citation>
    <scope>NUCLEOTIDE SEQUENCE [LARGE SCALE GENOMIC DNA]</scope>
    <source>
        <strain evidence="2 3">IFM 55266</strain>
    </source>
</reference>
<feature type="compositionally biased region" description="Basic and acidic residues" evidence="1">
    <location>
        <begin position="21"/>
        <end position="31"/>
    </location>
</feature>
<feature type="compositionally biased region" description="Acidic residues" evidence="1">
    <location>
        <begin position="173"/>
        <end position="190"/>
    </location>
</feature>
<comment type="caution">
    <text evidence="2">The sequence shown here is derived from an EMBL/GenBank/DDBJ whole genome shotgun (WGS) entry which is preliminary data.</text>
</comment>
<feature type="region of interest" description="Disordered" evidence="1">
    <location>
        <begin position="1"/>
        <end position="31"/>
    </location>
</feature>
<dbReference type="AlphaFoldDB" id="A0A9P3B2J3"/>
<proteinExistence type="predicted"/>